<dbReference type="SUPFAM" id="SSF51197">
    <property type="entry name" value="Clavaminate synthase-like"/>
    <property type="match status" value="1"/>
</dbReference>
<dbReference type="InterPro" id="IPR050411">
    <property type="entry name" value="AlphaKG_dependent_hydroxylases"/>
</dbReference>
<evidence type="ECO:0000256" key="2">
    <source>
        <dbReference type="ARBA" id="ARBA00023002"/>
    </source>
</evidence>
<keyword evidence="3" id="KW-0045">Antibiotic biosynthesis</keyword>
<evidence type="ECO:0000256" key="3">
    <source>
        <dbReference type="ARBA" id="ARBA00023194"/>
    </source>
</evidence>
<evidence type="ECO:0000256" key="1">
    <source>
        <dbReference type="ARBA" id="ARBA00001954"/>
    </source>
</evidence>
<dbReference type="AlphaFoldDB" id="A0A841GX68"/>
<keyword evidence="5" id="KW-0223">Dioxygenase</keyword>
<accession>A0A841GX68</accession>
<dbReference type="GO" id="GO:0017000">
    <property type="term" value="P:antibiotic biosynthetic process"/>
    <property type="evidence" value="ECO:0007669"/>
    <property type="project" value="UniProtKB-KW"/>
</dbReference>
<gene>
    <name evidence="5" type="ORF">HNQ61_001081</name>
</gene>
<dbReference type="Proteomes" id="UP000582837">
    <property type="component" value="Unassembled WGS sequence"/>
</dbReference>
<dbReference type="RefSeq" id="WP_170037597.1">
    <property type="nucleotide sequence ID" value="NZ_JABDTL010000002.1"/>
</dbReference>
<dbReference type="Pfam" id="PF02668">
    <property type="entry name" value="TauD"/>
    <property type="match status" value="1"/>
</dbReference>
<dbReference type="GO" id="GO:0016706">
    <property type="term" value="F:2-oxoglutarate-dependent dioxygenase activity"/>
    <property type="evidence" value="ECO:0007669"/>
    <property type="project" value="UniProtKB-ARBA"/>
</dbReference>
<protein>
    <submittedName>
        <fullName evidence="5">Alpha-ketoglutarate-dependent taurine dioxygenase</fullName>
    </submittedName>
</protein>
<sequence length="340" mass="38777">MSQVSEVPALRVVGEHGPVREELLNEGQMLPLVIRPSAPGIDALEWAHAHRDYVEERLRTHGAVLFRGFPVETTEGFHAFAAAVAGDLLEYKERSSPRHEEGDRVYTSTDFPPEHRIYLHNEHSYSTRFPLKLFFCCMQPSETGGQTPIADVRNVFNRIDPAVRDRFAREKYVYVRNFGSGFGLPWQTTFQSDNPADVESYCQRNDIAWEWKDDGGLRTRQVRPAVSVHPRTGESVWFNHATFFHITTLAEDVREMMTAVFAEEDLPNNTYYGDGSAIDEDTMDHLRAAYDAETILFDWEKGDVLLCDNMLVAHARESFTGQRKVLVAMAQPHSHPEYEG</sequence>
<dbReference type="InterPro" id="IPR003819">
    <property type="entry name" value="TauD/TfdA-like"/>
</dbReference>
<dbReference type="InterPro" id="IPR042098">
    <property type="entry name" value="TauD-like_sf"/>
</dbReference>
<comment type="caution">
    <text evidence="5">The sequence shown here is derived from an EMBL/GenBank/DDBJ whole genome shotgun (WGS) entry which is preliminary data.</text>
</comment>
<keyword evidence="2" id="KW-0560">Oxidoreductase</keyword>
<dbReference type="Gene3D" id="3.60.130.10">
    <property type="entry name" value="Clavaminate synthase-like"/>
    <property type="match status" value="1"/>
</dbReference>
<reference evidence="5 6" key="1">
    <citation type="submission" date="2020-08" db="EMBL/GenBank/DDBJ databases">
        <title>Genomic Encyclopedia of Type Strains, Phase IV (KMG-IV): sequencing the most valuable type-strain genomes for metagenomic binning, comparative biology and taxonomic classification.</title>
        <authorList>
            <person name="Goeker M."/>
        </authorList>
    </citation>
    <scope>NUCLEOTIDE SEQUENCE [LARGE SCALE GENOMIC DNA]</scope>
    <source>
        <strain evidence="5 6">DSM 29007</strain>
    </source>
</reference>
<comment type="cofactor">
    <cofactor evidence="1">
        <name>Fe(2+)</name>
        <dbReference type="ChEBI" id="CHEBI:29033"/>
    </cofactor>
</comment>
<evidence type="ECO:0000313" key="6">
    <source>
        <dbReference type="Proteomes" id="UP000582837"/>
    </source>
</evidence>
<evidence type="ECO:0000313" key="5">
    <source>
        <dbReference type="EMBL" id="MBB6069466.1"/>
    </source>
</evidence>
<name>A0A841GX68_9BACT</name>
<dbReference type="PANTHER" id="PTHR10696">
    <property type="entry name" value="GAMMA-BUTYROBETAINE HYDROXYLASE-RELATED"/>
    <property type="match status" value="1"/>
</dbReference>
<dbReference type="PANTHER" id="PTHR10696:SF56">
    <property type="entry name" value="TAUD_TFDA-LIKE DOMAIN-CONTAINING PROTEIN"/>
    <property type="match status" value="1"/>
</dbReference>
<dbReference type="EMBL" id="JACHIA010000002">
    <property type="protein sequence ID" value="MBB6069466.1"/>
    <property type="molecule type" value="Genomic_DNA"/>
</dbReference>
<evidence type="ECO:0000259" key="4">
    <source>
        <dbReference type="Pfam" id="PF02668"/>
    </source>
</evidence>
<keyword evidence="6" id="KW-1185">Reference proteome</keyword>
<proteinExistence type="predicted"/>
<organism evidence="5 6">
    <name type="scientific">Longimicrobium terrae</name>
    <dbReference type="NCBI Taxonomy" id="1639882"/>
    <lineage>
        <taxon>Bacteria</taxon>
        <taxon>Pseudomonadati</taxon>
        <taxon>Gemmatimonadota</taxon>
        <taxon>Longimicrobiia</taxon>
        <taxon>Longimicrobiales</taxon>
        <taxon>Longimicrobiaceae</taxon>
        <taxon>Longimicrobium</taxon>
    </lineage>
</organism>
<feature type="domain" description="TauD/TfdA-like" evidence="4">
    <location>
        <begin position="37"/>
        <end position="328"/>
    </location>
</feature>